<evidence type="ECO:0000313" key="2">
    <source>
        <dbReference type="EMBL" id="MCG2668329.1"/>
    </source>
</evidence>
<reference evidence="1" key="1">
    <citation type="submission" date="2022-01" db="EMBL/GenBank/DDBJ databases">
        <title>Genome sequnece data of strain Bradyrhizobium sp. nov.</title>
        <authorList>
            <person name="Zhang J."/>
        </authorList>
    </citation>
    <scope>NUCLEOTIDE SEQUENCE</scope>
    <source>
        <strain evidence="2">WYCCWR 12774</strain>
        <strain evidence="1">WYCCWR 13023</strain>
    </source>
</reference>
<dbReference type="Proteomes" id="UP001139054">
    <property type="component" value="Unassembled WGS sequence"/>
</dbReference>
<gene>
    <name evidence="2" type="ORF">L6637_15325</name>
    <name evidence="1" type="ORF">L6654_41675</name>
</gene>
<organism evidence="1 4">
    <name type="scientific">Bradyrhizobium zhengyangense</name>
    <dbReference type="NCBI Taxonomy" id="2911009"/>
    <lineage>
        <taxon>Bacteria</taxon>
        <taxon>Pseudomonadati</taxon>
        <taxon>Pseudomonadota</taxon>
        <taxon>Alphaproteobacteria</taxon>
        <taxon>Hyphomicrobiales</taxon>
        <taxon>Nitrobacteraceae</taxon>
        <taxon>Bradyrhizobium</taxon>
    </lineage>
</organism>
<name>A0A9X1RKG3_9BRAD</name>
<dbReference type="Proteomes" id="UP001139012">
    <property type="component" value="Unassembled WGS sequence"/>
</dbReference>
<dbReference type="RefSeq" id="WP_237871145.1">
    <property type="nucleotide sequence ID" value="NZ_JAKLTY010000062.1"/>
</dbReference>
<proteinExistence type="predicted"/>
<comment type="caution">
    <text evidence="1">The sequence shown here is derived from an EMBL/GenBank/DDBJ whole genome shotgun (WGS) entry which is preliminary data.</text>
</comment>
<protein>
    <submittedName>
        <fullName evidence="1">Uncharacterized protein</fullName>
    </submittedName>
</protein>
<dbReference type="EMBL" id="JAKLUA010000004">
    <property type="protein sequence ID" value="MCG2668329.1"/>
    <property type="molecule type" value="Genomic_DNA"/>
</dbReference>
<sequence>MFGYCGDVVFPSLVLAQIVSAIDNGVLFRSTADAQEKQDVICEALKTSFTRRNGTPDQDFSILHLMRAGEEESREFYGWEISYAVKARRWHSKSLEVPMTTGVVSLIGSGKPFARKYIDRWVNSDVGNRGSAIFSGFCDSLFSNEDQYSGGMPQVAALNKGSHAQIIGFIEKGRHYLNGLQILPARSLHRIKWTDRYFQDINPTTMQRKTGARRRIRPVGL</sequence>
<dbReference type="EMBL" id="JAKLTY010000062">
    <property type="protein sequence ID" value="MCG2633063.1"/>
    <property type="molecule type" value="Genomic_DNA"/>
</dbReference>
<evidence type="ECO:0000313" key="4">
    <source>
        <dbReference type="Proteomes" id="UP001139054"/>
    </source>
</evidence>
<evidence type="ECO:0000313" key="1">
    <source>
        <dbReference type="EMBL" id="MCG2633063.1"/>
    </source>
</evidence>
<dbReference type="AlphaFoldDB" id="A0A9X1RKG3"/>
<accession>A0A9X1RKG3</accession>
<evidence type="ECO:0000313" key="3">
    <source>
        <dbReference type="Proteomes" id="UP001139012"/>
    </source>
</evidence>
<keyword evidence="3" id="KW-1185">Reference proteome</keyword>